<evidence type="ECO:0000313" key="4">
    <source>
        <dbReference type="Proteomes" id="UP000596661"/>
    </source>
</evidence>
<sequence length="306" mass="33953">MLWRVISGCLPTKIQLSSKHVHVDLTCPMCNLEPETISHILFSCSFARSCWNLSSASAAGIGEDGFLDWVCSLLVHGSRGVAEEAAMLLWRIWTARNDQLWSNKTTTVLEVLRSARTNLGNWQNAQSNGLFPLLNVNIGNGKEHWTKPFLTKFKINVDGAIFERETRFGFGFLARDSAGRLIHAGCGSKLGVVSPEIAEVVGMKEVLSWIKRMNIADVEVETDSLVTVQAINGLVQMPSQFGLIIQDCRLLLSELQNVFISFVKRSANRAAHCLARQSCFMSDCMFDEFSAPSNLISIVRDDLILS</sequence>
<dbReference type="Gene3D" id="3.30.420.10">
    <property type="entry name" value="Ribonuclease H-like superfamily/Ribonuclease H"/>
    <property type="match status" value="1"/>
</dbReference>
<dbReference type="EMBL" id="UZAU01000078">
    <property type="status" value="NOT_ANNOTATED_CDS"/>
    <property type="molecule type" value="Genomic_DNA"/>
</dbReference>
<organism evidence="3 4">
    <name type="scientific">Cannabis sativa</name>
    <name type="common">Hemp</name>
    <name type="synonym">Marijuana</name>
    <dbReference type="NCBI Taxonomy" id="3483"/>
    <lineage>
        <taxon>Eukaryota</taxon>
        <taxon>Viridiplantae</taxon>
        <taxon>Streptophyta</taxon>
        <taxon>Embryophyta</taxon>
        <taxon>Tracheophyta</taxon>
        <taxon>Spermatophyta</taxon>
        <taxon>Magnoliopsida</taxon>
        <taxon>eudicotyledons</taxon>
        <taxon>Gunneridae</taxon>
        <taxon>Pentapetalae</taxon>
        <taxon>rosids</taxon>
        <taxon>fabids</taxon>
        <taxon>Rosales</taxon>
        <taxon>Cannabaceae</taxon>
        <taxon>Cannabis</taxon>
    </lineage>
</organism>
<feature type="domain" description="RNase H type-1" evidence="1">
    <location>
        <begin position="156"/>
        <end position="277"/>
    </location>
</feature>
<dbReference type="InterPro" id="IPR026960">
    <property type="entry name" value="RVT-Znf"/>
</dbReference>
<dbReference type="GO" id="GO:0003676">
    <property type="term" value="F:nucleic acid binding"/>
    <property type="evidence" value="ECO:0007669"/>
    <property type="project" value="InterPro"/>
</dbReference>
<reference evidence="3" key="1">
    <citation type="submission" date="2018-11" db="EMBL/GenBank/DDBJ databases">
        <authorList>
            <person name="Grassa J C."/>
        </authorList>
    </citation>
    <scope>NUCLEOTIDE SEQUENCE [LARGE SCALE GENOMIC DNA]</scope>
</reference>
<dbReference type="Gramene" id="novel_model_2298_5bd9a17a">
    <property type="protein sequence ID" value="cds.novel_model_2298_5bd9a17a"/>
    <property type="gene ID" value="novel_gene_1216_5bd9a17a"/>
</dbReference>
<reference evidence="3" key="2">
    <citation type="submission" date="2021-03" db="UniProtKB">
        <authorList>
            <consortium name="EnsemblPlants"/>
        </authorList>
    </citation>
    <scope>IDENTIFICATION</scope>
</reference>
<evidence type="ECO:0000259" key="1">
    <source>
        <dbReference type="Pfam" id="PF13456"/>
    </source>
</evidence>
<dbReference type="CDD" id="cd06222">
    <property type="entry name" value="RNase_H_like"/>
    <property type="match status" value="1"/>
</dbReference>
<evidence type="ECO:0000259" key="2">
    <source>
        <dbReference type="Pfam" id="PF13966"/>
    </source>
</evidence>
<dbReference type="GO" id="GO:0004523">
    <property type="term" value="F:RNA-DNA hybrid ribonuclease activity"/>
    <property type="evidence" value="ECO:0007669"/>
    <property type="project" value="InterPro"/>
</dbReference>
<dbReference type="AlphaFoldDB" id="A0A803QWL8"/>
<dbReference type="InterPro" id="IPR002156">
    <property type="entry name" value="RNaseH_domain"/>
</dbReference>
<dbReference type="EnsemblPlants" id="novel_model_2298_5bd9a17a">
    <property type="protein sequence ID" value="cds.novel_model_2298_5bd9a17a"/>
    <property type="gene ID" value="novel_gene_1216_5bd9a17a"/>
</dbReference>
<dbReference type="Pfam" id="PF13966">
    <property type="entry name" value="zf-RVT"/>
    <property type="match status" value="1"/>
</dbReference>
<name>A0A803QWL8_CANSA</name>
<evidence type="ECO:0008006" key="5">
    <source>
        <dbReference type="Google" id="ProtNLM"/>
    </source>
</evidence>
<dbReference type="InterPro" id="IPR052929">
    <property type="entry name" value="RNase_H-like_EbsB-rel"/>
</dbReference>
<proteinExistence type="predicted"/>
<dbReference type="InterPro" id="IPR036397">
    <property type="entry name" value="RNaseH_sf"/>
</dbReference>
<dbReference type="OMA" id="KAISHYM"/>
<dbReference type="SUPFAM" id="SSF53098">
    <property type="entry name" value="Ribonuclease H-like"/>
    <property type="match status" value="1"/>
</dbReference>
<dbReference type="Proteomes" id="UP000596661">
    <property type="component" value="Chromosome 1"/>
</dbReference>
<dbReference type="InterPro" id="IPR012337">
    <property type="entry name" value="RNaseH-like_sf"/>
</dbReference>
<protein>
    <recommendedName>
        <fullName evidence="5">RNase H type-1 domain-containing protein</fullName>
    </recommendedName>
</protein>
<dbReference type="PANTHER" id="PTHR47074:SF11">
    <property type="entry name" value="REVERSE TRANSCRIPTASE-LIKE PROTEIN"/>
    <property type="match status" value="1"/>
</dbReference>
<dbReference type="InterPro" id="IPR044730">
    <property type="entry name" value="RNase_H-like_dom_plant"/>
</dbReference>
<dbReference type="PANTHER" id="PTHR47074">
    <property type="entry name" value="BNAC02G40300D PROTEIN"/>
    <property type="match status" value="1"/>
</dbReference>
<keyword evidence="4" id="KW-1185">Reference proteome</keyword>
<dbReference type="Pfam" id="PF13456">
    <property type="entry name" value="RVT_3"/>
    <property type="match status" value="1"/>
</dbReference>
<feature type="domain" description="Reverse transcriptase zinc-binding" evidence="2">
    <location>
        <begin position="1"/>
        <end position="51"/>
    </location>
</feature>
<evidence type="ECO:0000313" key="3">
    <source>
        <dbReference type="EnsemblPlants" id="cds.novel_model_2298_5bd9a17a"/>
    </source>
</evidence>
<accession>A0A803QWL8</accession>